<dbReference type="Gene3D" id="3.40.50.12780">
    <property type="entry name" value="N-terminal domain of ligase-like"/>
    <property type="match status" value="1"/>
</dbReference>
<dbReference type="InterPro" id="IPR045851">
    <property type="entry name" value="AMP-bd_C_sf"/>
</dbReference>
<dbReference type="FunFam" id="3.30.300.30:FF:000008">
    <property type="entry name" value="2,3-dihydroxybenzoate-AMP ligase"/>
    <property type="match status" value="1"/>
</dbReference>
<dbReference type="Pfam" id="PF00501">
    <property type="entry name" value="AMP-binding"/>
    <property type="match status" value="1"/>
</dbReference>
<comment type="caution">
    <text evidence="5">The sequence shown here is derived from an EMBL/GenBank/DDBJ whole genome shotgun (WGS) entry which is preliminary data.</text>
</comment>
<sequence length="474" mass="50392">MNIAEWLAAIARRRPHAPALLDGDRVVSDYAGFADAASSVAGYLAEQGVVPGDRVGVYLANTPRYLELLYGIWWAGAIAVPINRKLAPAEVATIVADSGASVVFTGDVAVPDTRGPAAPVEREPGDLAWLFYTSGTTGRPKGVMLTHANLIAMSLCHLADVDPIGPGEAVLYAAPISHGAGLYGLIHVRMGSRHIFPPSGRFDPDNVLVLARKVGAVSLFAAPTMVRRLVDAARSKGADGIKTVIYGGGPMYLADIQDAIAVLGERFVQIYGQGESPMTITALSREDHRDPGRLASVGTAQSVVRVRVCDADGRPLPPGSTGEIEVKGATVMAGYWNDPVATADAVRDGWLRTGDLGRFDEDGYLTLAGRSKELIVSGGSNIYPREVEDVLVGHPAVAEAAVVGVPDPEWGETVVAFVVPAPGAEFSEGSLDELDEHCRDRIARFKRPRRYHVVPDLPKNAYGKVLKTELLEKP</sequence>
<dbReference type="SUPFAM" id="SSF56801">
    <property type="entry name" value="Acetyl-CoA synthetase-like"/>
    <property type="match status" value="1"/>
</dbReference>
<dbReference type="OrthoDB" id="9803968at2"/>
<dbReference type="PANTHER" id="PTHR43767:SF1">
    <property type="entry name" value="NONRIBOSOMAL PEPTIDE SYNTHASE PES1 (EUROFUNG)-RELATED"/>
    <property type="match status" value="1"/>
</dbReference>
<keyword evidence="6" id="KW-1185">Reference proteome</keyword>
<evidence type="ECO:0000256" key="1">
    <source>
        <dbReference type="ARBA" id="ARBA00006432"/>
    </source>
</evidence>
<evidence type="ECO:0000313" key="5">
    <source>
        <dbReference type="EMBL" id="GES05712.1"/>
    </source>
</evidence>
<dbReference type="AlphaFoldDB" id="A0A5M3WCC8"/>
<evidence type="ECO:0000259" key="3">
    <source>
        <dbReference type="Pfam" id="PF00501"/>
    </source>
</evidence>
<evidence type="ECO:0000313" key="6">
    <source>
        <dbReference type="Proteomes" id="UP000334990"/>
    </source>
</evidence>
<accession>A0A5M3WCC8</accession>
<dbReference type="InterPro" id="IPR025110">
    <property type="entry name" value="AMP-bd_C"/>
</dbReference>
<dbReference type="InterPro" id="IPR020845">
    <property type="entry name" value="AMP-binding_CS"/>
</dbReference>
<dbReference type="Pfam" id="PF13193">
    <property type="entry name" value="AMP-binding_C"/>
    <property type="match status" value="1"/>
</dbReference>
<dbReference type="PANTHER" id="PTHR43767">
    <property type="entry name" value="LONG-CHAIN-FATTY-ACID--COA LIGASE"/>
    <property type="match status" value="1"/>
</dbReference>
<dbReference type="EMBL" id="BLAD01000109">
    <property type="protein sequence ID" value="GES05712.1"/>
    <property type="molecule type" value="Genomic_DNA"/>
</dbReference>
<dbReference type="GO" id="GO:0016878">
    <property type="term" value="F:acid-thiol ligase activity"/>
    <property type="evidence" value="ECO:0007669"/>
    <property type="project" value="UniProtKB-ARBA"/>
</dbReference>
<keyword evidence="2" id="KW-0436">Ligase</keyword>
<dbReference type="RefSeq" id="WP_155341689.1">
    <property type="nucleotide sequence ID" value="NZ_BAAABN010000005.1"/>
</dbReference>
<organism evidence="5 6">
    <name type="scientific">Acrocarpospora corrugata</name>
    <dbReference type="NCBI Taxonomy" id="35763"/>
    <lineage>
        <taxon>Bacteria</taxon>
        <taxon>Bacillati</taxon>
        <taxon>Actinomycetota</taxon>
        <taxon>Actinomycetes</taxon>
        <taxon>Streptosporangiales</taxon>
        <taxon>Streptosporangiaceae</taxon>
        <taxon>Acrocarpospora</taxon>
    </lineage>
</organism>
<evidence type="ECO:0000256" key="2">
    <source>
        <dbReference type="ARBA" id="ARBA00022598"/>
    </source>
</evidence>
<dbReference type="Gene3D" id="3.30.300.30">
    <property type="match status" value="1"/>
</dbReference>
<dbReference type="InterPro" id="IPR000873">
    <property type="entry name" value="AMP-dep_synth/lig_dom"/>
</dbReference>
<gene>
    <name evidence="5" type="ORF">Acor_77800</name>
</gene>
<protein>
    <submittedName>
        <fullName evidence="5">AMP-dependent synthetase</fullName>
    </submittedName>
</protein>
<feature type="domain" description="AMP-binding enzyme C-terminal" evidence="4">
    <location>
        <begin position="386"/>
        <end position="464"/>
    </location>
</feature>
<name>A0A5M3WCC8_9ACTN</name>
<dbReference type="InterPro" id="IPR050237">
    <property type="entry name" value="ATP-dep_AMP-bd_enzyme"/>
</dbReference>
<evidence type="ECO:0000259" key="4">
    <source>
        <dbReference type="Pfam" id="PF13193"/>
    </source>
</evidence>
<dbReference type="PROSITE" id="PS00455">
    <property type="entry name" value="AMP_BINDING"/>
    <property type="match status" value="1"/>
</dbReference>
<reference evidence="5 6" key="1">
    <citation type="submission" date="2019-10" db="EMBL/GenBank/DDBJ databases">
        <title>Whole genome shotgun sequence of Acrocarpospora corrugata NBRC 13972.</title>
        <authorList>
            <person name="Ichikawa N."/>
            <person name="Kimura A."/>
            <person name="Kitahashi Y."/>
            <person name="Komaki H."/>
            <person name="Oguchi A."/>
        </authorList>
    </citation>
    <scope>NUCLEOTIDE SEQUENCE [LARGE SCALE GENOMIC DNA]</scope>
    <source>
        <strain evidence="5 6">NBRC 13972</strain>
    </source>
</reference>
<proteinExistence type="inferred from homology"/>
<dbReference type="InterPro" id="IPR042099">
    <property type="entry name" value="ANL_N_sf"/>
</dbReference>
<dbReference type="Proteomes" id="UP000334990">
    <property type="component" value="Unassembled WGS sequence"/>
</dbReference>
<comment type="similarity">
    <text evidence="1">Belongs to the ATP-dependent AMP-binding enzyme family.</text>
</comment>
<feature type="domain" description="AMP-dependent synthetase/ligase" evidence="3">
    <location>
        <begin position="10"/>
        <end position="336"/>
    </location>
</feature>